<evidence type="ECO:0000256" key="1">
    <source>
        <dbReference type="ARBA" id="ARBA00022801"/>
    </source>
</evidence>
<evidence type="ECO:0000313" key="4">
    <source>
        <dbReference type="Proteomes" id="UP000655443"/>
    </source>
</evidence>
<accession>A0A918YJI5</accession>
<keyword evidence="1" id="KW-0378">Hydrolase</keyword>
<evidence type="ECO:0000313" key="3">
    <source>
        <dbReference type="EMBL" id="GHE05365.1"/>
    </source>
</evidence>
<feature type="region of interest" description="Disordered" evidence="2">
    <location>
        <begin position="1"/>
        <end position="22"/>
    </location>
</feature>
<feature type="compositionally biased region" description="Polar residues" evidence="2">
    <location>
        <begin position="95"/>
        <end position="109"/>
    </location>
</feature>
<dbReference type="RefSeq" id="WP_189954373.1">
    <property type="nucleotide sequence ID" value="NZ_BMVG01000008.1"/>
</dbReference>
<feature type="compositionally biased region" description="Gly residues" evidence="2">
    <location>
        <begin position="71"/>
        <end position="91"/>
    </location>
</feature>
<organism evidence="3 4">
    <name type="scientific">Streptomyces alanosinicus</name>
    <dbReference type="NCBI Taxonomy" id="68171"/>
    <lineage>
        <taxon>Bacteria</taxon>
        <taxon>Bacillati</taxon>
        <taxon>Actinomycetota</taxon>
        <taxon>Actinomycetes</taxon>
        <taxon>Kitasatosporales</taxon>
        <taxon>Streptomycetaceae</taxon>
        <taxon>Streptomyces</taxon>
    </lineage>
</organism>
<keyword evidence="4" id="KW-1185">Reference proteome</keyword>
<comment type="caution">
    <text evidence="3">The sequence shown here is derived from an EMBL/GenBank/DDBJ whole genome shotgun (WGS) entry which is preliminary data.</text>
</comment>
<evidence type="ECO:0000256" key="2">
    <source>
        <dbReference type="SAM" id="MobiDB-lite"/>
    </source>
</evidence>
<dbReference type="InterPro" id="IPR023365">
    <property type="entry name" value="Sortase_dom-sf"/>
</dbReference>
<dbReference type="EMBL" id="BMVG01000008">
    <property type="protein sequence ID" value="GHE05365.1"/>
    <property type="molecule type" value="Genomic_DNA"/>
</dbReference>
<dbReference type="AlphaFoldDB" id="A0A918YJI5"/>
<dbReference type="InterPro" id="IPR042001">
    <property type="entry name" value="Sortase_F"/>
</dbReference>
<reference evidence="3" key="1">
    <citation type="journal article" date="2014" name="Int. J. Syst. Evol. Microbiol.">
        <title>Complete genome sequence of Corynebacterium casei LMG S-19264T (=DSM 44701T), isolated from a smear-ripened cheese.</title>
        <authorList>
            <consortium name="US DOE Joint Genome Institute (JGI-PGF)"/>
            <person name="Walter F."/>
            <person name="Albersmeier A."/>
            <person name="Kalinowski J."/>
            <person name="Ruckert C."/>
        </authorList>
    </citation>
    <scope>NUCLEOTIDE SEQUENCE</scope>
    <source>
        <strain evidence="3">JCM 4714</strain>
    </source>
</reference>
<dbReference type="Gene3D" id="2.40.260.10">
    <property type="entry name" value="Sortase"/>
    <property type="match status" value="1"/>
</dbReference>
<protein>
    <recommendedName>
        <fullName evidence="5">Class F sortase</fullName>
    </recommendedName>
</protein>
<sequence>MAAEPSSPTPAQTPADGRSSGRGGRLTLWGVAIVLLVVSVFGGHHGSDGASQASRAGGTHTWHTWHTPRGSGAGSGSGSGAGAGSSSGAGAGASTPSTAPTQEADTSLPRSEPTRLVIPEISVDAPFTTLSIGDTGQLEPPPAGDTNLVGWYAKGASPGEKGTAVIAGHVDTTTSAAVFANLDDLSPGDEFTVQRADGRDADFVVDDTETFSKDDFPSKRVYADADRPEVRLITCAGAYDTSAKDYTDNLVVFAHLV</sequence>
<reference evidence="3" key="2">
    <citation type="submission" date="2020-09" db="EMBL/GenBank/DDBJ databases">
        <authorList>
            <person name="Sun Q."/>
            <person name="Ohkuma M."/>
        </authorList>
    </citation>
    <scope>NUCLEOTIDE SEQUENCE</scope>
    <source>
        <strain evidence="3">JCM 4714</strain>
    </source>
</reference>
<dbReference type="GO" id="GO:0016787">
    <property type="term" value="F:hydrolase activity"/>
    <property type="evidence" value="ECO:0007669"/>
    <property type="project" value="UniProtKB-KW"/>
</dbReference>
<dbReference type="SUPFAM" id="SSF63817">
    <property type="entry name" value="Sortase"/>
    <property type="match status" value="1"/>
</dbReference>
<dbReference type="NCBIfam" id="NF033748">
    <property type="entry name" value="class_F_sortase"/>
    <property type="match status" value="1"/>
</dbReference>
<dbReference type="Proteomes" id="UP000655443">
    <property type="component" value="Unassembled WGS sequence"/>
</dbReference>
<dbReference type="Pfam" id="PF04203">
    <property type="entry name" value="Sortase"/>
    <property type="match status" value="1"/>
</dbReference>
<feature type="region of interest" description="Disordered" evidence="2">
    <location>
        <begin position="47"/>
        <end position="120"/>
    </location>
</feature>
<dbReference type="CDD" id="cd05829">
    <property type="entry name" value="Sortase_F"/>
    <property type="match status" value="1"/>
</dbReference>
<evidence type="ECO:0008006" key="5">
    <source>
        <dbReference type="Google" id="ProtNLM"/>
    </source>
</evidence>
<name>A0A918YJI5_9ACTN</name>
<proteinExistence type="predicted"/>
<dbReference type="InterPro" id="IPR005754">
    <property type="entry name" value="Sortase"/>
</dbReference>
<gene>
    <name evidence="3" type="ORF">GCM10010339_40960</name>
</gene>